<comment type="caution">
    <text evidence="2">The sequence shown here is derived from an EMBL/GenBank/DDBJ whole genome shotgun (WGS) entry which is preliminary data.</text>
</comment>
<gene>
    <name evidence="2" type="ORF">SNAT2548_LOCUS19346</name>
</gene>
<evidence type="ECO:0000259" key="1">
    <source>
        <dbReference type="Pfam" id="PF13475"/>
    </source>
</evidence>
<keyword evidence="3" id="KW-1185">Reference proteome</keyword>
<name>A0A812PET0_9DINO</name>
<proteinExistence type="predicted"/>
<feature type="domain" description="DUF4116" evidence="1">
    <location>
        <begin position="82"/>
        <end position="107"/>
    </location>
</feature>
<dbReference type="Pfam" id="PF13475">
    <property type="entry name" value="DUF4116"/>
    <property type="match status" value="1"/>
</dbReference>
<evidence type="ECO:0000313" key="2">
    <source>
        <dbReference type="EMBL" id="CAE7360316.1"/>
    </source>
</evidence>
<dbReference type="AlphaFoldDB" id="A0A812PET0"/>
<organism evidence="2 3">
    <name type="scientific">Symbiodinium natans</name>
    <dbReference type="NCBI Taxonomy" id="878477"/>
    <lineage>
        <taxon>Eukaryota</taxon>
        <taxon>Sar</taxon>
        <taxon>Alveolata</taxon>
        <taxon>Dinophyceae</taxon>
        <taxon>Suessiales</taxon>
        <taxon>Symbiodiniaceae</taxon>
        <taxon>Symbiodinium</taxon>
    </lineage>
</organism>
<dbReference type="EMBL" id="CAJNDS010002175">
    <property type="protein sequence ID" value="CAE7360316.1"/>
    <property type="molecule type" value="Genomic_DNA"/>
</dbReference>
<accession>A0A812PET0</accession>
<protein>
    <recommendedName>
        <fullName evidence="1">DUF4116 domain-containing protein</fullName>
    </recommendedName>
</protein>
<dbReference type="InterPro" id="IPR025197">
    <property type="entry name" value="DUF4116"/>
</dbReference>
<sequence length="115" mass="12316">MLFSSRSAVPQITPTLILDGTSEAYEARSLMMPLSISGFALQGVGPDGHAGATVHQKQALDTHGSTTGVLRINITTRLLVQELRRDRAVVLAAVQQNGSALCYATEERREPGRAN</sequence>
<reference evidence="2" key="1">
    <citation type="submission" date="2021-02" db="EMBL/GenBank/DDBJ databases">
        <authorList>
            <person name="Dougan E. K."/>
            <person name="Rhodes N."/>
            <person name="Thang M."/>
            <person name="Chan C."/>
        </authorList>
    </citation>
    <scope>NUCLEOTIDE SEQUENCE</scope>
</reference>
<dbReference type="Proteomes" id="UP000604046">
    <property type="component" value="Unassembled WGS sequence"/>
</dbReference>
<evidence type="ECO:0000313" key="3">
    <source>
        <dbReference type="Proteomes" id="UP000604046"/>
    </source>
</evidence>